<sequence length="243" mass="26646">MTYSIGVLAGMGPRSTAPFIDMLVNASQYLYGAKHDMDFPKMHIISLPTPFYPGITIDDIQMIQALQSGIADLVNAKVDLIAVPCNLAHIYYSDMKNASAGIPILHIADCALQKITSDDTKIAIIGTEPTIDAGFYQERIHAAGKELILSTELRSRTTTLLALIKEKGFEDKDVIAVWDAVLSYVDALRVHVLLVACTDISPLIKSGATRSMKIVDTASSLAESAIHNFYKIHNFYNLERSPF</sequence>
<dbReference type="InterPro" id="IPR001920">
    <property type="entry name" value="Asp/Glu_race"/>
</dbReference>
<dbReference type="PANTHER" id="PTHR21198">
    <property type="entry name" value="GLUTAMATE RACEMASE"/>
    <property type="match status" value="1"/>
</dbReference>
<dbReference type="PANTHER" id="PTHR21198:SF7">
    <property type="entry name" value="ASPARTATE-GLUTAMATE RACEMASE FAMILY"/>
    <property type="match status" value="1"/>
</dbReference>
<dbReference type="RefSeq" id="WP_323868941.1">
    <property type="nucleotide sequence ID" value="NZ_JACXBF010000216.1"/>
</dbReference>
<gene>
    <name evidence="2" type="ORF">ID854_09990</name>
</gene>
<dbReference type="Proteomes" id="UP001193920">
    <property type="component" value="Unassembled WGS sequence"/>
</dbReference>
<reference evidence="2" key="2">
    <citation type="journal article" date="2024" name="Toxins">
        <title>Genome Sequence Analysis of Native Xenorhabdus Strains Isolated from Entomopathogenic Nematodes in Argentina.</title>
        <authorList>
            <person name="Palma L."/>
            <person name="Frizzo L."/>
            <person name="Kaiser S."/>
            <person name="Berry C."/>
            <person name="Caballero P."/>
            <person name="Bode H.B."/>
            <person name="Del Valle E.E."/>
        </authorList>
    </citation>
    <scope>NUCLEOTIDE SEQUENCE</scope>
    <source>
        <strain evidence="2">M</strain>
    </source>
</reference>
<organism evidence="2">
    <name type="scientific">Xenorhabdus szentirmaii</name>
    <dbReference type="NCBI Taxonomy" id="290112"/>
    <lineage>
        <taxon>Bacteria</taxon>
        <taxon>Pseudomonadati</taxon>
        <taxon>Pseudomonadota</taxon>
        <taxon>Gammaproteobacteria</taxon>
        <taxon>Enterobacterales</taxon>
        <taxon>Morganellaceae</taxon>
        <taxon>Xenorhabdus</taxon>
    </lineage>
</organism>
<keyword evidence="1" id="KW-0413">Isomerase</keyword>
<comment type="caution">
    <text evidence="2">The sequence shown here is derived from an EMBL/GenBank/DDBJ whole genome shotgun (WGS) entry which is preliminary data.</text>
</comment>
<dbReference type="SUPFAM" id="SSF53681">
    <property type="entry name" value="Aspartate/glutamate racemase"/>
    <property type="match status" value="2"/>
</dbReference>
<protein>
    <submittedName>
        <fullName evidence="2">Aspartate/glutamate racemase family protein</fullName>
    </submittedName>
</protein>
<evidence type="ECO:0000313" key="2">
    <source>
        <dbReference type="EMBL" id="MBD2800773.1"/>
    </source>
</evidence>
<evidence type="ECO:0000256" key="1">
    <source>
        <dbReference type="ARBA" id="ARBA00023235"/>
    </source>
</evidence>
<name>A0AAW3YX24_9GAMM</name>
<dbReference type="GO" id="GO:0047661">
    <property type="term" value="F:amino-acid racemase activity"/>
    <property type="evidence" value="ECO:0007669"/>
    <property type="project" value="InterPro"/>
</dbReference>
<accession>A0AAW3YX24</accession>
<dbReference type="InterPro" id="IPR015942">
    <property type="entry name" value="Asp/Glu/hydantoin_racemase"/>
</dbReference>
<proteinExistence type="predicted"/>
<reference evidence="2" key="1">
    <citation type="submission" date="2020-09" db="EMBL/GenBank/DDBJ databases">
        <authorList>
            <person name="Palma L."/>
            <person name="Caballero P."/>
            <person name="Berry C."/>
            <person name="Del Valle E."/>
        </authorList>
    </citation>
    <scope>NUCLEOTIDE SEQUENCE</scope>
    <source>
        <strain evidence="2">M</strain>
    </source>
</reference>
<dbReference type="EMBL" id="JACXBF010000216">
    <property type="protein sequence ID" value="MBD2800773.1"/>
    <property type="molecule type" value="Genomic_DNA"/>
</dbReference>
<dbReference type="Gene3D" id="3.40.50.1860">
    <property type="match status" value="2"/>
</dbReference>
<dbReference type="Pfam" id="PF01177">
    <property type="entry name" value="Asp_Glu_race"/>
    <property type="match status" value="1"/>
</dbReference>
<dbReference type="AlphaFoldDB" id="A0AAW3YX24"/>